<keyword evidence="2" id="KW-1185">Reference proteome</keyword>
<proteinExistence type="predicted"/>
<dbReference type="RefSeq" id="WP_212699440.1">
    <property type="nucleotide sequence ID" value="NZ_JADMKU010000001.1"/>
</dbReference>
<evidence type="ECO:0000313" key="2">
    <source>
        <dbReference type="Proteomes" id="UP001195941"/>
    </source>
</evidence>
<gene>
    <name evidence="1" type="ORF">IT775_02280</name>
</gene>
<protein>
    <submittedName>
        <fullName evidence="1">Uncharacterized protein</fullName>
    </submittedName>
</protein>
<dbReference type="Proteomes" id="UP001195941">
    <property type="component" value="Unassembled WGS sequence"/>
</dbReference>
<organism evidence="1 2">
    <name type="scientific">Thalassovita aquimarina</name>
    <dbReference type="NCBI Taxonomy" id="2785917"/>
    <lineage>
        <taxon>Bacteria</taxon>
        <taxon>Pseudomonadati</taxon>
        <taxon>Pseudomonadota</taxon>
        <taxon>Alphaproteobacteria</taxon>
        <taxon>Rhodobacterales</taxon>
        <taxon>Roseobacteraceae</taxon>
        <taxon>Thalassovita</taxon>
    </lineage>
</organism>
<name>A0ABS5HLX3_9RHOB</name>
<reference evidence="1 2" key="1">
    <citation type="journal article" date="2021" name="Arch. Microbiol.">
        <title>Thalassobius aquimarinus sp. nov., isolated from the Sea of Japan seashore.</title>
        <authorList>
            <person name="Kurilenko V.V."/>
            <person name="Romanenko L.A."/>
            <person name="Chernysheva N.Y."/>
            <person name="Velansky P.V."/>
            <person name="Tekutyeva L.A."/>
            <person name="Isaeva M.P."/>
            <person name="Mikhailov V.V."/>
        </authorList>
    </citation>
    <scope>NUCLEOTIDE SEQUENCE [LARGE SCALE GENOMIC DNA]</scope>
    <source>
        <strain evidence="1 2">KMM 8518</strain>
    </source>
</reference>
<accession>A0ABS5HLX3</accession>
<evidence type="ECO:0000313" key="1">
    <source>
        <dbReference type="EMBL" id="MBR9649949.1"/>
    </source>
</evidence>
<comment type="caution">
    <text evidence="1">The sequence shown here is derived from an EMBL/GenBank/DDBJ whole genome shotgun (WGS) entry which is preliminary data.</text>
</comment>
<dbReference type="EMBL" id="JADMKU010000001">
    <property type="protein sequence ID" value="MBR9649949.1"/>
    <property type="molecule type" value="Genomic_DNA"/>
</dbReference>
<sequence>MGRIFKWLFTLAILGFIGLVAYAYVGPWLGADFSAPQTEQRLKVVLDAG</sequence>